<protein>
    <submittedName>
        <fullName evidence="1">Uncharacterized protein</fullName>
    </submittedName>
</protein>
<name>A0A5B7EVP0_PORTR</name>
<gene>
    <name evidence="1" type="ORF">E2C01_029851</name>
</gene>
<reference evidence="1 2" key="1">
    <citation type="submission" date="2019-05" db="EMBL/GenBank/DDBJ databases">
        <title>Another draft genome of Portunus trituberculatus and its Hox gene families provides insights of decapod evolution.</title>
        <authorList>
            <person name="Jeong J.-H."/>
            <person name="Song I."/>
            <person name="Kim S."/>
            <person name="Choi T."/>
            <person name="Kim D."/>
            <person name="Ryu S."/>
            <person name="Kim W."/>
        </authorList>
    </citation>
    <scope>NUCLEOTIDE SEQUENCE [LARGE SCALE GENOMIC DNA]</scope>
    <source>
        <tissue evidence="1">Muscle</tissue>
    </source>
</reference>
<evidence type="ECO:0000313" key="2">
    <source>
        <dbReference type="Proteomes" id="UP000324222"/>
    </source>
</evidence>
<dbReference type="AlphaFoldDB" id="A0A5B7EVP0"/>
<sequence>MKEREAEASQAQQQQHMLSLKVLSEAVGKLREALDFIEENDPDVRKSSSVSCSVGRFWVLSRDVRKTTKVCPDDNDFILKRKVEEEYQSEEKPRGDG</sequence>
<keyword evidence="2" id="KW-1185">Reference proteome</keyword>
<evidence type="ECO:0000313" key="1">
    <source>
        <dbReference type="EMBL" id="MPC36394.1"/>
    </source>
</evidence>
<accession>A0A5B7EVP0</accession>
<comment type="caution">
    <text evidence="1">The sequence shown here is derived from an EMBL/GenBank/DDBJ whole genome shotgun (WGS) entry which is preliminary data.</text>
</comment>
<dbReference type="Proteomes" id="UP000324222">
    <property type="component" value="Unassembled WGS sequence"/>
</dbReference>
<proteinExistence type="predicted"/>
<organism evidence="1 2">
    <name type="scientific">Portunus trituberculatus</name>
    <name type="common">Swimming crab</name>
    <name type="synonym">Neptunus trituberculatus</name>
    <dbReference type="NCBI Taxonomy" id="210409"/>
    <lineage>
        <taxon>Eukaryota</taxon>
        <taxon>Metazoa</taxon>
        <taxon>Ecdysozoa</taxon>
        <taxon>Arthropoda</taxon>
        <taxon>Crustacea</taxon>
        <taxon>Multicrustacea</taxon>
        <taxon>Malacostraca</taxon>
        <taxon>Eumalacostraca</taxon>
        <taxon>Eucarida</taxon>
        <taxon>Decapoda</taxon>
        <taxon>Pleocyemata</taxon>
        <taxon>Brachyura</taxon>
        <taxon>Eubrachyura</taxon>
        <taxon>Portunoidea</taxon>
        <taxon>Portunidae</taxon>
        <taxon>Portuninae</taxon>
        <taxon>Portunus</taxon>
    </lineage>
</organism>
<dbReference type="EMBL" id="VSRR010003506">
    <property type="protein sequence ID" value="MPC36394.1"/>
    <property type="molecule type" value="Genomic_DNA"/>
</dbReference>